<comment type="caution">
    <text evidence="1">The sequence shown here is derived from an EMBL/GenBank/DDBJ whole genome shotgun (WGS) entry which is preliminary data.</text>
</comment>
<proteinExistence type="predicted"/>
<organism evidence="1 2">
    <name type="scientific">Taxus chinensis</name>
    <name type="common">Chinese yew</name>
    <name type="synonym">Taxus wallichiana var. chinensis</name>
    <dbReference type="NCBI Taxonomy" id="29808"/>
    <lineage>
        <taxon>Eukaryota</taxon>
        <taxon>Viridiplantae</taxon>
        <taxon>Streptophyta</taxon>
        <taxon>Embryophyta</taxon>
        <taxon>Tracheophyta</taxon>
        <taxon>Spermatophyta</taxon>
        <taxon>Pinopsida</taxon>
        <taxon>Pinidae</taxon>
        <taxon>Conifers II</taxon>
        <taxon>Cupressales</taxon>
        <taxon>Taxaceae</taxon>
        <taxon>Taxus</taxon>
    </lineage>
</organism>
<reference evidence="1 2" key="1">
    <citation type="journal article" date="2021" name="Nat. Plants">
        <title>The Taxus genome provides insights into paclitaxel biosynthesis.</title>
        <authorList>
            <person name="Xiong X."/>
            <person name="Gou J."/>
            <person name="Liao Q."/>
            <person name="Li Y."/>
            <person name="Zhou Q."/>
            <person name="Bi G."/>
            <person name="Li C."/>
            <person name="Du R."/>
            <person name="Wang X."/>
            <person name="Sun T."/>
            <person name="Guo L."/>
            <person name="Liang H."/>
            <person name="Lu P."/>
            <person name="Wu Y."/>
            <person name="Zhang Z."/>
            <person name="Ro D.K."/>
            <person name="Shang Y."/>
            <person name="Huang S."/>
            <person name="Yan J."/>
        </authorList>
    </citation>
    <scope>NUCLEOTIDE SEQUENCE [LARGE SCALE GENOMIC DNA]</scope>
    <source>
        <strain evidence="1">Ta-2019</strain>
    </source>
</reference>
<dbReference type="EMBL" id="JAHRHJ020000002">
    <property type="protein sequence ID" value="KAH9325871.1"/>
    <property type="molecule type" value="Genomic_DNA"/>
</dbReference>
<dbReference type="Proteomes" id="UP000824469">
    <property type="component" value="Unassembled WGS sequence"/>
</dbReference>
<keyword evidence="2" id="KW-1185">Reference proteome</keyword>
<protein>
    <submittedName>
        <fullName evidence="1">Uncharacterized protein</fullName>
    </submittedName>
</protein>
<evidence type="ECO:0000313" key="1">
    <source>
        <dbReference type="EMBL" id="KAH9325871.1"/>
    </source>
</evidence>
<name>A0AA38GND7_TAXCH</name>
<dbReference type="AlphaFoldDB" id="A0AA38GND7"/>
<sequence length="264" mass="30087">MGSAPPTTATETSELLSQEKINEYTKIGEQGMAVSAWRSQILKDSERVIAEFVNLYLSIGKVNKELQALAGPISEEIDHARLQHETFQQMFDCSVEDLVKFGVFSHPRALNKTMSTLDYQVDQLEFILEKIDKVKEAALDAMHQMEQIVFNMSLGLLTPSFILRSADETIRIFKEITSQGTGPEVTFDTESINNLLACRDFIGFLIEAEKDYSKLPEKLIDERETCEVMSELHKDPSQDQFGPMINKFLEYRARFHISSPEQHQ</sequence>
<feature type="non-terminal residue" evidence="1">
    <location>
        <position position="264"/>
    </location>
</feature>
<evidence type="ECO:0000313" key="2">
    <source>
        <dbReference type="Proteomes" id="UP000824469"/>
    </source>
</evidence>
<accession>A0AA38GND7</accession>
<gene>
    <name evidence="1" type="ORF">KI387_006049</name>
</gene>